<dbReference type="GO" id="GO:0016747">
    <property type="term" value="F:acyltransferase activity, transferring groups other than amino-acyl groups"/>
    <property type="evidence" value="ECO:0007669"/>
    <property type="project" value="InterPro"/>
</dbReference>
<accession>A0A7W8G1W2</accession>
<dbReference type="InterPro" id="IPR050623">
    <property type="entry name" value="Glucan_succinyl_AcylTrfase"/>
</dbReference>
<feature type="transmembrane region" description="Helical" evidence="1">
    <location>
        <begin position="326"/>
        <end position="350"/>
    </location>
</feature>
<feature type="domain" description="Acyltransferase 3" evidence="2">
    <location>
        <begin position="9"/>
        <end position="373"/>
    </location>
</feature>
<feature type="transmembrane region" description="Helical" evidence="1">
    <location>
        <begin position="17"/>
        <end position="39"/>
    </location>
</feature>
<evidence type="ECO:0000313" key="3">
    <source>
        <dbReference type="EMBL" id="MBB5208055.1"/>
    </source>
</evidence>
<dbReference type="InterPro" id="IPR002656">
    <property type="entry name" value="Acyl_transf_3_dom"/>
</dbReference>
<reference evidence="3 4" key="1">
    <citation type="submission" date="2020-08" db="EMBL/GenBank/DDBJ databases">
        <title>Genomic Encyclopedia of Type Strains, Phase IV (KMG-IV): sequencing the most valuable type-strain genomes for metagenomic binning, comparative biology and taxonomic classification.</title>
        <authorList>
            <person name="Goeker M."/>
        </authorList>
    </citation>
    <scope>NUCLEOTIDE SEQUENCE [LARGE SCALE GENOMIC DNA]</scope>
    <source>
        <strain evidence="3 4">DSM 24163</strain>
    </source>
</reference>
<dbReference type="Proteomes" id="UP000521199">
    <property type="component" value="Unassembled WGS sequence"/>
</dbReference>
<gene>
    <name evidence="3" type="ORF">HNQ52_001584</name>
</gene>
<feature type="transmembrane region" description="Helical" evidence="1">
    <location>
        <begin position="181"/>
        <end position="203"/>
    </location>
</feature>
<feature type="transmembrane region" description="Helical" evidence="1">
    <location>
        <begin position="292"/>
        <end position="314"/>
    </location>
</feature>
<keyword evidence="1" id="KW-0472">Membrane</keyword>
<sequence length="403" mass="43723">MPTAPERLHGLDAVRGFALLLGIALHASMAYLPGAQYFWIVADADPSTALAVGFHTIHLFRMTLFFVLAGFFARLALERRGTTGFVRDRAKRIVLPLLLFWPIVMTGIVAALVWGAMLANGGVMPAQSPPGPAFTPDDFPLAHLWFLYLLVLFYIAALALRSLATLLDRRAASAAWIDRAARVLFGPVAPLLLALPVAAALFAQPGWLPWFGIPTPDQSLYPNRAALVGYGVAFGAGWLLQRQRGLLDGLQRHWPWMLGLALGSTAAGLWLLGLQPNFSVAAGSRTDLLSALLSGLAGWSWTLALLGLGLRFLSGASAARRYLADASYWMYLMHVPLVMALQVAFSRVAWPWYVEMPLLLGLVVALLLGTYALLVRRTWLGAMLGGTRRRRDADVSRATASAG</sequence>
<feature type="transmembrane region" description="Helical" evidence="1">
    <location>
        <begin position="253"/>
        <end position="272"/>
    </location>
</feature>
<dbReference type="Pfam" id="PF01757">
    <property type="entry name" value="Acyl_transf_3"/>
    <property type="match status" value="1"/>
</dbReference>
<dbReference type="PANTHER" id="PTHR36927:SF1">
    <property type="entry name" value="MDO-LIKE PROTEIN"/>
    <property type="match status" value="1"/>
</dbReference>
<evidence type="ECO:0000313" key="4">
    <source>
        <dbReference type="Proteomes" id="UP000521199"/>
    </source>
</evidence>
<feature type="transmembrane region" description="Helical" evidence="1">
    <location>
        <begin position="98"/>
        <end position="119"/>
    </location>
</feature>
<feature type="transmembrane region" description="Helical" evidence="1">
    <location>
        <begin position="59"/>
        <end position="77"/>
    </location>
</feature>
<proteinExistence type="predicted"/>
<keyword evidence="4" id="KW-1185">Reference proteome</keyword>
<organism evidence="3 4">
    <name type="scientific">Chiayiivirga flava</name>
    <dbReference type="NCBI Taxonomy" id="659595"/>
    <lineage>
        <taxon>Bacteria</taxon>
        <taxon>Pseudomonadati</taxon>
        <taxon>Pseudomonadota</taxon>
        <taxon>Gammaproteobacteria</taxon>
        <taxon>Lysobacterales</taxon>
        <taxon>Lysobacteraceae</taxon>
        <taxon>Chiayiivirga</taxon>
    </lineage>
</organism>
<feature type="transmembrane region" description="Helical" evidence="1">
    <location>
        <begin position="356"/>
        <end position="374"/>
    </location>
</feature>
<dbReference type="PANTHER" id="PTHR36927">
    <property type="entry name" value="BLR4337 PROTEIN"/>
    <property type="match status" value="1"/>
</dbReference>
<protein>
    <submittedName>
        <fullName evidence="3">Peptidoglycan/LPS O-acetylase OafA/YrhL</fullName>
    </submittedName>
</protein>
<keyword evidence="1" id="KW-1133">Transmembrane helix</keyword>
<dbReference type="RefSeq" id="WP_183960558.1">
    <property type="nucleotide sequence ID" value="NZ_JACHHP010000002.1"/>
</dbReference>
<feature type="transmembrane region" description="Helical" evidence="1">
    <location>
        <begin position="223"/>
        <end position="241"/>
    </location>
</feature>
<keyword evidence="1" id="KW-0812">Transmembrane</keyword>
<comment type="caution">
    <text evidence="3">The sequence shown here is derived from an EMBL/GenBank/DDBJ whole genome shotgun (WGS) entry which is preliminary data.</text>
</comment>
<evidence type="ECO:0000259" key="2">
    <source>
        <dbReference type="Pfam" id="PF01757"/>
    </source>
</evidence>
<dbReference type="AlphaFoldDB" id="A0A7W8G1W2"/>
<feature type="transmembrane region" description="Helical" evidence="1">
    <location>
        <begin position="139"/>
        <end position="160"/>
    </location>
</feature>
<evidence type="ECO:0000256" key="1">
    <source>
        <dbReference type="SAM" id="Phobius"/>
    </source>
</evidence>
<name>A0A7W8G1W2_9GAMM</name>
<dbReference type="EMBL" id="JACHHP010000002">
    <property type="protein sequence ID" value="MBB5208055.1"/>
    <property type="molecule type" value="Genomic_DNA"/>
</dbReference>